<protein>
    <submittedName>
        <fullName evidence="4">Pentatricopeptide repeat-containing protein, putative</fullName>
    </submittedName>
</protein>
<dbReference type="eggNOG" id="KOG4197">
    <property type="taxonomic scope" value="Eukaryota"/>
</dbReference>
<dbReference type="NCBIfam" id="TIGR00756">
    <property type="entry name" value="PPR"/>
    <property type="match status" value="6"/>
</dbReference>
<comment type="similarity">
    <text evidence="1">Belongs to the PPR family. P subfamily.</text>
</comment>
<dbReference type="InterPro" id="IPR011990">
    <property type="entry name" value="TPR-like_helical_dom_sf"/>
</dbReference>
<feature type="repeat" description="PPR" evidence="3">
    <location>
        <begin position="354"/>
        <end position="388"/>
    </location>
</feature>
<dbReference type="EMBL" id="EQ973777">
    <property type="protein sequence ID" value="EEF49960.1"/>
    <property type="molecule type" value="Genomic_DNA"/>
</dbReference>
<dbReference type="PANTHER" id="PTHR47942">
    <property type="entry name" value="TETRATRICOPEPTIDE REPEAT (TPR)-LIKE SUPERFAMILY PROTEIN-RELATED"/>
    <property type="match status" value="1"/>
</dbReference>
<dbReference type="InParanoid" id="B9RFI9"/>
<feature type="repeat" description="PPR" evidence="3">
    <location>
        <begin position="319"/>
        <end position="353"/>
    </location>
</feature>
<evidence type="ECO:0000256" key="3">
    <source>
        <dbReference type="PROSITE-ProRule" id="PRU00708"/>
    </source>
</evidence>
<dbReference type="Gene3D" id="1.25.40.10">
    <property type="entry name" value="Tetratricopeptide repeat domain"/>
    <property type="match status" value="3"/>
</dbReference>
<dbReference type="Proteomes" id="UP000008311">
    <property type="component" value="Unassembled WGS sequence"/>
</dbReference>
<evidence type="ECO:0000256" key="2">
    <source>
        <dbReference type="ARBA" id="ARBA00022737"/>
    </source>
</evidence>
<dbReference type="GO" id="GO:0003729">
    <property type="term" value="F:mRNA binding"/>
    <property type="evidence" value="ECO:0000318"/>
    <property type="project" value="GO_Central"/>
</dbReference>
<evidence type="ECO:0000313" key="5">
    <source>
        <dbReference type="Proteomes" id="UP000008311"/>
    </source>
</evidence>
<organism evidence="4 5">
    <name type="scientific">Ricinus communis</name>
    <name type="common">Castor bean</name>
    <dbReference type="NCBI Taxonomy" id="3988"/>
    <lineage>
        <taxon>Eukaryota</taxon>
        <taxon>Viridiplantae</taxon>
        <taxon>Streptophyta</taxon>
        <taxon>Embryophyta</taxon>
        <taxon>Tracheophyta</taxon>
        <taxon>Spermatophyta</taxon>
        <taxon>Magnoliopsida</taxon>
        <taxon>eudicotyledons</taxon>
        <taxon>Gunneridae</taxon>
        <taxon>Pentapetalae</taxon>
        <taxon>rosids</taxon>
        <taxon>fabids</taxon>
        <taxon>Malpighiales</taxon>
        <taxon>Euphorbiaceae</taxon>
        <taxon>Acalyphoideae</taxon>
        <taxon>Acalypheae</taxon>
        <taxon>Ricinus</taxon>
    </lineage>
</organism>
<keyword evidence="2" id="KW-0677">Repeat</keyword>
<gene>
    <name evidence="4" type="ORF">RCOM_1435140</name>
</gene>
<dbReference type="InterPro" id="IPR002885">
    <property type="entry name" value="PPR_rpt"/>
</dbReference>
<keyword evidence="5" id="KW-1185">Reference proteome</keyword>
<dbReference type="PANTHER" id="PTHR47942:SF16">
    <property type="entry name" value="PENTATRICOPEPTIDE REPEAT DOMAIN CONTAINING PROTEIN-RELATED"/>
    <property type="match status" value="1"/>
</dbReference>
<evidence type="ECO:0000256" key="1">
    <source>
        <dbReference type="ARBA" id="ARBA00007626"/>
    </source>
</evidence>
<feature type="repeat" description="PPR" evidence="3">
    <location>
        <begin position="249"/>
        <end position="283"/>
    </location>
</feature>
<sequence>MLMYLKLHIFQGKLFYTFIFPRNKQPFSRFNSSCVNIPDVVDLIAKQYWSELKTHLKSTNPIALLHQLLTSGADSDLTLRYFTWSQKELKLSHSLELTFRMLHSLAYAKKYSKIRSFLDNCVQNDKNYPVSFIFHAISVSGDSFCANSIIVDILVWADAKNLKTRLGFEAFKRASDYGLKLSVTSCNPLMSGLVKMYKADAILKEMKADGICPNEVTFNILIDGFCNDKNVSVAMKVFAEMNRQGVKPNVVTYNSLINGLCNNGKVNEATTLRDQMVNSCLEPNIITHNALLNGFCKNKMVKQAGELFEDMPKQRITPNVTTYNILIDAYCKDENMEDAFALYRIMLGKGVYPDVSTYNCLIVGLCRKGDLEGARNRVSEMDTKHLKADLITYNILMDSLCNKGEMKKTLRLLDEMCKKGLKPSQLTYNTMIDGYSKEGNLRQH</sequence>
<dbReference type="FunFam" id="1.25.40.10:FF:000558">
    <property type="entry name" value="Pentatricopeptide repeat-containing protein At5g39710"/>
    <property type="match status" value="1"/>
</dbReference>
<dbReference type="Pfam" id="PF13041">
    <property type="entry name" value="PPR_2"/>
    <property type="match status" value="3"/>
</dbReference>
<dbReference type="AlphaFoldDB" id="B9RFI9"/>
<dbReference type="InterPro" id="IPR051222">
    <property type="entry name" value="PPR/CCM1_RNA-binding"/>
</dbReference>
<feature type="repeat" description="PPR" evidence="3">
    <location>
        <begin position="214"/>
        <end position="248"/>
    </location>
</feature>
<name>B9RFI9_RICCO</name>
<accession>B9RFI9</accession>
<proteinExistence type="inferred from homology"/>
<dbReference type="Pfam" id="PF12854">
    <property type="entry name" value="PPR_1"/>
    <property type="match status" value="1"/>
</dbReference>
<evidence type="ECO:0000313" key="4">
    <source>
        <dbReference type="EMBL" id="EEF49960.1"/>
    </source>
</evidence>
<dbReference type="PROSITE" id="PS51375">
    <property type="entry name" value="PPR"/>
    <property type="match status" value="6"/>
</dbReference>
<feature type="repeat" description="PPR" evidence="3">
    <location>
        <begin position="284"/>
        <end position="318"/>
    </location>
</feature>
<feature type="repeat" description="PPR" evidence="3">
    <location>
        <begin position="389"/>
        <end position="423"/>
    </location>
</feature>
<reference evidence="5" key="1">
    <citation type="journal article" date="2010" name="Nat. Biotechnol.">
        <title>Draft genome sequence of the oilseed species Ricinus communis.</title>
        <authorList>
            <person name="Chan A.P."/>
            <person name="Crabtree J."/>
            <person name="Zhao Q."/>
            <person name="Lorenzi H."/>
            <person name="Orvis J."/>
            <person name="Puiu D."/>
            <person name="Melake-Berhan A."/>
            <person name="Jones K.M."/>
            <person name="Redman J."/>
            <person name="Chen G."/>
            <person name="Cahoon E.B."/>
            <person name="Gedil M."/>
            <person name="Stanke M."/>
            <person name="Haas B.J."/>
            <person name="Wortman J.R."/>
            <person name="Fraser-Liggett C.M."/>
            <person name="Ravel J."/>
            <person name="Rabinowicz P.D."/>
        </authorList>
    </citation>
    <scope>NUCLEOTIDE SEQUENCE [LARGE SCALE GENOMIC DNA]</scope>
    <source>
        <strain evidence="5">cv. Hale</strain>
    </source>
</reference>